<evidence type="ECO:0000259" key="1">
    <source>
        <dbReference type="Pfam" id="PF01272"/>
    </source>
</evidence>
<proteinExistence type="predicted"/>
<keyword evidence="2" id="KW-0648">Protein biosynthesis</keyword>
<dbReference type="GO" id="GO:0003677">
    <property type="term" value="F:DNA binding"/>
    <property type="evidence" value="ECO:0007669"/>
    <property type="project" value="InterPro"/>
</dbReference>
<reference evidence="2" key="1">
    <citation type="submission" date="2021-03" db="EMBL/GenBank/DDBJ databases">
        <title>Complete Genome of Pseudoalteromonas xiamenensis STKMTI.2, a new potential marine bacterium producing anti-Vibrio compounds.</title>
        <authorList>
            <person name="Handayani D.P."/>
            <person name="Isnansetyo A."/>
            <person name="Istiqomah I."/>
            <person name="Jumina J."/>
        </authorList>
    </citation>
    <scope>NUCLEOTIDE SEQUENCE</scope>
    <source>
        <strain evidence="2">STKMTI.2</strain>
    </source>
</reference>
<protein>
    <submittedName>
        <fullName evidence="2">GreA/GreB family elongation factor</fullName>
    </submittedName>
</protein>
<dbReference type="Gene3D" id="3.10.50.30">
    <property type="entry name" value="Transcription elongation factor, GreA/GreB, C-terminal domain"/>
    <property type="match status" value="1"/>
</dbReference>
<evidence type="ECO:0000313" key="2">
    <source>
        <dbReference type="EMBL" id="QTH71745.1"/>
    </source>
</evidence>
<dbReference type="InterPro" id="IPR001437">
    <property type="entry name" value="Tscrpt_elong_fac_GreA/B_C"/>
</dbReference>
<dbReference type="GO" id="GO:0003746">
    <property type="term" value="F:translation elongation factor activity"/>
    <property type="evidence" value="ECO:0007669"/>
    <property type="project" value="UniProtKB-KW"/>
</dbReference>
<dbReference type="KEGG" id="pxi:J5O05_01945"/>
<dbReference type="InterPro" id="IPR036953">
    <property type="entry name" value="GreA/GreB_C_sf"/>
</dbReference>
<keyword evidence="3" id="KW-1185">Reference proteome</keyword>
<sequence length="157" mass="17295">MNKQAVAHQILFLLEQLINEAKDAADNARAGAVHEQSVAETQYDSLAIEAGYLAHGHSERADSLIKSYKEYESVLKLSSDKVQVGSLIMLADDEETEYWYFLGPSQGGLKLEYKNRVVWTITPASPMGSKLVGREVGDEIVHTFANGNKLVTIEAVL</sequence>
<gene>
    <name evidence="2" type="ORF">J5O05_01945</name>
</gene>
<dbReference type="EMBL" id="CP072133">
    <property type="protein sequence ID" value="QTH71745.1"/>
    <property type="molecule type" value="Genomic_DNA"/>
</dbReference>
<name>A0A975DHE6_9GAMM</name>
<accession>A0A975DHE6</accession>
<dbReference type="GO" id="GO:0032784">
    <property type="term" value="P:regulation of DNA-templated transcription elongation"/>
    <property type="evidence" value="ECO:0007669"/>
    <property type="project" value="InterPro"/>
</dbReference>
<dbReference type="Proteomes" id="UP000664904">
    <property type="component" value="Chromosome"/>
</dbReference>
<dbReference type="AlphaFoldDB" id="A0A975DHE6"/>
<keyword evidence="2" id="KW-0251">Elongation factor</keyword>
<dbReference type="Pfam" id="PF01272">
    <property type="entry name" value="GreA_GreB"/>
    <property type="match status" value="1"/>
</dbReference>
<dbReference type="SUPFAM" id="SSF54534">
    <property type="entry name" value="FKBP-like"/>
    <property type="match status" value="1"/>
</dbReference>
<dbReference type="RefSeq" id="WP_208843369.1">
    <property type="nucleotide sequence ID" value="NZ_CP072133.1"/>
</dbReference>
<organism evidence="2 3">
    <name type="scientific">Pseudoalteromonas xiamenensis</name>
    <dbReference type="NCBI Taxonomy" id="882626"/>
    <lineage>
        <taxon>Bacteria</taxon>
        <taxon>Pseudomonadati</taxon>
        <taxon>Pseudomonadota</taxon>
        <taxon>Gammaproteobacteria</taxon>
        <taxon>Alteromonadales</taxon>
        <taxon>Pseudoalteromonadaceae</taxon>
        <taxon>Pseudoalteromonas</taxon>
    </lineage>
</organism>
<evidence type="ECO:0000313" key="3">
    <source>
        <dbReference type="Proteomes" id="UP000664904"/>
    </source>
</evidence>
<feature type="domain" description="Transcription elongation factor GreA/GreB C-terminal" evidence="1">
    <location>
        <begin position="78"/>
        <end position="156"/>
    </location>
</feature>